<evidence type="ECO:0000256" key="1">
    <source>
        <dbReference type="ARBA" id="ARBA00004123"/>
    </source>
</evidence>
<dbReference type="PANTHER" id="PTHR14453">
    <property type="entry name" value="PARP/ZINC FINGER CCCH TYPE DOMAIN CONTAINING PROTEIN"/>
    <property type="match status" value="1"/>
</dbReference>
<dbReference type="SUPFAM" id="SSF56399">
    <property type="entry name" value="ADP-ribosylation"/>
    <property type="match status" value="1"/>
</dbReference>
<evidence type="ECO:0000256" key="2">
    <source>
        <dbReference type="ARBA" id="ARBA00022676"/>
    </source>
</evidence>
<feature type="region of interest" description="Disordered" evidence="7">
    <location>
        <begin position="1"/>
        <end position="40"/>
    </location>
</feature>
<dbReference type="GO" id="GO:0010629">
    <property type="term" value="P:negative regulation of gene expression"/>
    <property type="evidence" value="ECO:0007669"/>
    <property type="project" value="TreeGrafter"/>
</dbReference>
<protein>
    <recommendedName>
        <fullName evidence="6">Poly [ADP-ribose] polymerase</fullName>
        <shortName evidence="6">PARP</shortName>
        <ecNumber evidence="6">2.4.2.-</ecNumber>
    </recommendedName>
</protein>
<dbReference type="SUPFAM" id="SSF52949">
    <property type="entry name" value="Macro domain-like"/>
    <property type="match status" value="1"/>
</dbReference>
<evidence type="ECO:0000256" key="5">
    <source>
        <dbReference type="ARBA" id="ARBA00023242"/>
    </source>
</evidence>
<dbReference type="Gene3D" id="3.90.228.10">
    <property type="match status" value="1"/>
</dbReference>
<keyword evidence="3 6" id="KW-0808">Transferase</keyword>
<gene>
    <name evidence="9" type="ORF">OTI717_LOCUS29179</name>
</gene>
<dbReference type="EC" id="2.4.2.-" evidence="6"/>
<comment type="subcellular location">
    <subcellularLocation>
        <location evidence="1">Nucleus</location>
    </subcellularLocation>
</comment>
<feature type="non-terminal residue" evidence="9">
    <location>
        <position position="1"/>
    </location>
</feature>
<name>A0A819NYA0_9BILA</name>
<feature type="region of interest" description="Disordered" evidence="7">
    <location>
        <begin position="139"/>
        <end position="187"/>
    </location>
</feature>
<evidence type="ECO:0000256" key="4">
    <source>
        <dbReference type="ARBA" id="ARBA00023027"/>
    </source>
</evidence>
<dbReference type="InterPro" id="IPR043472">
    <property type="entry name" value="Macro_dom-like"/>
</dbReference>
<keyword evidence="4 6" id="KW-0520">NAD</keyword>
<dbReference type="EMBL" id="CAJOAX010007233">
    <property type="protein sequence ID" value="CAF4004110.1"/>
    <property type="molecule type" value="Genomic_DNA"/>
</dbReference>
<dbReference type="InterPro" id="IPR012317">
    <property type="entry name" value="Poly(ADP-ribose)pol_cat_dom"/>
</dbReference>
<keyword evidence="2 6" id="KW-0328">Glycosyltransferase</keyword>
<evidence type="ECO:0000256" key="7">
    <source>
        <dbReference type="SAM" id="MobiDB-lite"/>
    </source>
</evidence>
<sequence length="500" mass="56314">YYIDDHDPENSQYVDSDNDELEEELMKSDDDDDEQSSDDFRKKVDFGIDLTLSARIERKEKEAPTTSALAASRSLNSIKNTDIKKADNRINSDDDDNERKKRAELAAEAAIRRLECGQINALQPSTSLWSSLSSSSQDSIILPQRGRSSSAERGCSSSSREHSSSAQQQSRSSARKRWSSPPLEGPAKTITATVNKGIIQVVIGDITTERVDVIIGSSSSKILKKAIIKVAGDDVQTSYNIEHKNNPNAILISTPPGALPCKRIFFVKWQPDKNETILRQSLVDLIWTVIQNVISYNFTSFAFPALGSDIREPSHYQVPKTWEKSRKNKICFELSNTADEYKSIVTNFNLPMKGKYTQIIRIERIQNERWYIQYLAHSRNFKKYLDKDTEKCLYHGCSEEAANAIMKSCFNRSFAGVNGTLYGVGVYFSSNAAYSHDYTKPNVNGERCMFWARVLVGNTTVGNSSMKTCPAEFDSTTDGKHIFVTYHDAQAYAEYLITYK</sequence>
<feature type="compositionally biased region" description="Polar residues" evidence="7">
    <location>
        <begin position="64"/>
        <end position="80"/>
    </location>
</feature>
<evidence type="ECO:0000313" key="9">
    <source>
        <dbReference type="EMBL" id="CAF4004110.1"/>
    </source>
</evidence>
<dbReference type="GO" id="GO:0005737">
    <property type="term" value="C:cytoplasm"/>
    <property type="evidence" value="ECO:0007669"/>
    <property type="project" value="TreeGrafter"/>
</dbReference>
<dbReference type="GO" id="GO:0003950">
    <property type="term" value="F:NAD+ poly-ADP-ribosyltransferase activity"/>
    <property type="evidence" value="ECO:0007669"/>
    <property type="project" value="UniProtKB-UniRule"/>
</dbReference>
<feature type="domain" description="PARP catalytic" evidence="8">
    <location>
        <begin position="316"/>
        <end position="500"/>
    </location>
</feature>
<dbReference type="PANTHER" id="PTHR14453:SF67">
    <property type="entry name" value="POLY [ADP-RIBOSE] POLYMERASE"/>
    <property type="match status" value="1"/>
</dbReference>
<accession>A0A819NYA0</accession>
<feature type="compositionally biased region" description="Acidic residues" evidence="7">
    <location>
        <begin position="16"/>
        <end position="37"/>
    </location>
</feature>
<comment type="caution">
    <text evidence="9">The sequence shown here is derived from an EMBL/GenBank/DDBJ whole genome shotgun (WGS) entry which is preliminary data.</text>
</comment>
<keyword evidence="5" id="KW-0539">Nucleus</keyword>
<feature type="compositionally biased region" description="Basic and acidic residues" evidence="7">
    <location>
        <begin position="81"/>
        <end position="101"/>
    </location>
</feature>
<dbReference type="GO" id="GO:0005634">
    <property type="term" value="C:nucleus"/>
    <property type="evidence" value="ECO:0007669"/>
    <property type="project" value="UniProtKB-SubCell"/>
</dbReference>
<evidence type="ECO:0000256" key="3">
    <source>
        <dbReference type="ARBA" id="ARBA00022679"/>
    </source>
</evidence>
<dbReference type="PROSITE" id="PS51059">
    <property type="entry name" value="PARP_CATALYTIC"/>
    <property type="match status" value="1"/>
</dbReference>
<reference evidence="9" key="1">
    <citation type="submission" date="2021-02" db="EMBL/GenBank/DDBJ databases">
        <authorList>
            <person name="Nowell W R."/>
        </authorList>
    </citation>
    <scope>NUCLEOTIDE SEQUENCE</scope>
</reference>
<evidence type="ECO:0000256" key="6">
    <source>
        <dbReference type="RuleBase" id="RU362114"/>
    </source>
</evidence>
<dbReference type="Pfam" id="PF00644">
    <property type="entry name" value="PARP"/>
    <property type="match status" value="1"/>
</dbReference>
<dbReference type="Gene3D" id="3.40.220.10">
    <property type="entry name" value="Leucine Aminopeptidase, subunit E, domain 1"/>
    <property type="match status" value="1"/>
</dbReference>
<feature type="compositionally biased region" description="Low complexity" evidence="7">
    <location>
        <begin position="139"/>
        <end position="172"/>
    </location>
</feature>
<proteinExistence type="predicted"/>
<evidence type="ECO:0000259" key="8">
    <source>
        <dbReference type="PROSITE" id="PS51059"/>
    </source>
</evidence>
<dbReference type="AlphaFoldDB" id="A0A819NYA0"/>
<dbReference type="Proteomes" id="UP000663823">
    <property type="component" value="Unassembled WGS sequence"/>
</dbReference>
<dbReference type="GO" id="GO:0003714">
    <property type="term" value="F:transcription corepressor activity"/>
    <property type="evidence" value="ECO:0007669"/>
    <property type="project" value="TreeGrafter"/>
</dbReference>
<feature type="region of interest" description="Disordered" evidence="7">
    <location>
        <begin position="59"/>
        <end position="101"/>
    </location>
</feature>
<organism evidence="9 10">
    <name type="scientific">Rotaria sordida</name>
    <dbReference type="NCBI Taxonomy" id="392033"/>
    <lineage>
        <taxon>Eukaryota</taxon>
        <taxon>Metazoa</taxon>
        <taxon>Spiralia</taxon>
        <taxon>Gnathifera</taxon>
        <taxon>Rotifera</taxon>
        <taxon>Eurotatoria</taxon>
        <taxon>Bdelloidea</taxon>
        <taxon>Philodinida</taxon>
        <taxon>Philodinidae</taxon>
        <taxon>Rotaria</taxon>
    </lineage>
</organism>
<dbReference type="InterPro" id="IPR052056">
    <property type="entry name" value="Mono-ARTD/PARP"/>
</dbReference>
<evidence type="ECO:0000313" key="10">
    <source>
        <dbReference type="Proteomes" id="UP000663823"/>
    </source>
</evidence>